<dbReference type="WBParaSite" id="ECPE_0000724801-mRNA-1">
    <property type="protein sequence ID" value="ECPE_0000724801-mRNA-1"/>
    <property type="gene ID" value="ECPE_0000724801"/>
</dbReference>
<evidence type="ECO:0000313" key="3">
    <source>
        <dbReference type="WBParaSite" id="ECPE_0000724801-mRNA-1"/>
    </source>
</evidence>
<keyword evidence="2" id="KW-1185">Reference proteome</keyword>
<organism evidence="3">
    <name type="scientific">Echinostoma caproni</name>
    <dbReference type="NCBI Taxonomy" id="27848"/>
    <lineage>
        <taxon>Eukaryota</taxon>
        <taxon>Metazoa</taxon>
        <taxon>Spiralia</taxon>
        <taxon>Lophotrochozoa</taxon>
        <taxon>Platyhelminthes</taxon>
        <taxon>Trematoda</taxon>
        <taxon>Digenea</taxon>
        <taxon>Plagiorchiida</taxon>
        <taxon>Echinostomata</taxon>
        <taxon>Echinostomatoidea</taxon>
        <taxon>Echinostomatidae</taxon>
        <taxon>Echinostoma</taxon>
    </lineage>
</organism>
<dbReference type="Proteomes" id="UP000272942">
    <property type="component" value="Unassembled WGS sequence"/>
</dbReference>
<dbReference type="EMBL" id="UZAN01044317">
    <property type="protein sequence ID" value="VDP80519.1"/>
    <property type="molecule type" value="Genomic_DNA"/>
</dbReference>
<evidence type="ECO:0000313" key="1">
    <source>
        <dbReference type="EMBL" id="VDP80519.1"/>
    </source>
</evidence>
<name>A0A183AJU7_9TREM</name>
<proteinExistence type="predicted"/>
<evidence type="ECO:0000313" key="2">
    <source>
        <dbReference type="Proteomes" id="UP000272942"/>
    </source>
</evidence>
<gene>
    <name evidence="1" type="ORF">ECPE_LOCUS7232</name>
</gene>
<protein>
    <submittedName>
        <fullName evidence="3">Late endosomal/lysosomal adaptor and MAPK and MTOR activator 5</fullName>
    </submittedName>
</protein>
<dbReference type="AlphaFoldDB" id="A0A183AJU7"/>
<reference evidence="3" key="1">
    <citation type="submission" date="2016-06" db="UniProtKB">
        <authorList>
            <consortium name="WormBaseParasite"/>
        </authorList>
    </citation>
    <scope>IDENTIFICATION</scope>
</reference>
<accession>A0A183AJU7</accession>
<sequence>MISLHTVNFDRSTTTATTTLPVWNAQLDLSTNVSNTSTHDLFASPPPPFPGSYPNHGAHTVYRADSRGLAIAEKRPNCLWTNSAAVGGGGGMISGDSVGRLLYANEKLKTKEKLKHSIPDVSKCLITARTDQATIVVVS</sequence>
<reference evidence="1 2" key="2">
    <citation type="submission" date="2018-11" db="EMBL/GenBank/DDBJ databases">
        <authorList>
            <consortium name="Pathogen Informatics"/>
        </authorList>
    </citation>
    <scope>NUCLEOTIDE SEQUENCE [LARGE SCALE GENOMIC DNA]</scope>
    <source>
        <strain evidence="1 2">Egypt</strain>
    </source>
</reference>